<feature type="transmembrane region" description="Helical" evidence="6">
    <location>
        <begin position="143"/>
        <end position="163"/>
    </location>
</feature>
<dbReference type="GO" id="GO:0005248">
    <property type="term" value="F:voltage-gated sodium channel activity"/>
    <property type="evidence" value="ECO:0007669"/>
    <property type="project" value="TreeGrafter"/>
</dbReference>
<feature type="transmembrane region" description="Helical" evidence="6">
    <location>
        <begin position="58"/>
        <end position="76"/>
    </location>
</feature>
<dbReference type="OrthoDB" id="2139530at2759"/>
<evidence type="ECO:0000256" key="2">
    <source>
        <dbReference type="ARBA" id="ARBA00022692"/>
    </source>
</evidence>
<feature type="transmembrane region" description="Helical" evidence="6">
    <location>
        <begin position="1288"/>
        <end position="1310"/>
    </location>
</feature>
<keyword evidence="3 6" id="KW-1133">Transmembrane helix</keyword>
<feature type="transmembrane region" description="Helical" evidence="6">
    <location>
        <begin position="1199"/>
        <end position="1219"/>
    </location>
</feature>
<feature type="domain" description="Ion transport" evidence="7">
    <location>
        <begin position="314"/>
        <end position="535"/>
    </location>
</feature>
<dbReference type="PANTHER" id="PTHR10037:SF62">
    <property type="entry name" value="SODIUM CHANNEL PROTEIN 60E"/>
    <property type="match status" value="1"/>
</dbReference>
<dbReference type="GO" id="GO:0001518">
    <property type="term" value="C:voltage-gated sodium channel complex"/>
    <property type="evidence" value="ECO:0007669"/>
    <property type="project" value="TreeGrafter"/>
</dbReference>
<dbReference type="Pfam" id="PF00520">
    <property type="entry name" value="Ion_trans"/>
    <property type="match status" value="4"/>
</dbReference>
<organism evidence="8 9">
    <name type="scientific">Neocallimastix californiae</name>
    <dbReference type="NCBI Taxonomy" id="1754190"/>
    <lineage>
        <taxon>Eukaryota</taxon>
        <taxon>Fungi</taxon>
        <taxon>Fungi incertae sedis</taxon>
        <taxon>Chytridiomycota</taxon>
        <taxon>Chytridiomycota incertae sedis</taxon>
        <taxon>Neocallimastigomycetes</taxon>
        <taxon>Neocallimastigales</taxon>
        <taxon>Neocallimastigaceae</taxon>
        <taxon>Neocallimastix</taxon>
    </lineage>
</organism>
<feature type="transmembrane region" description="Helical" evidence="6">
    <location>
        <begin position="1676"/>
        <end position="1695"/>
    </location>
</feature>
<dbReference type="STRING" id="1754190.A0A1Y2ARF9"/>
<dbReference type="EMBL" id="MCOG01000215">
    <property type="protein sequence ID" value="ORY25143.1"/>
    <property type="molecule type" value="Genomic_DNA"/>
</dbReference>
<feature type="transmembrane region" description="Helical" evidence="6">
    <location>
        <begin position="1394"/>
        <end position="1418"/>
    </location>
</feature>
<feature type="domain" description="Ion transport" evidence="7">
    <location>
        <begin position="1472"/>
        <end position="1708"/>
    </location>
</feature>
<dbReference type="Gene3D" id="1.10.287.70">
    <property type="match status" value="4"/>
</dbReference>
<dbReference type="Gene3D" id="1.20.120.350">
    <property type="entry name" value="Voltage-gated potassium channels. Chain C"/>
    <property type="match status" value="3"/>
</dbReference>
<feature type="transmembrane region" description="Helical" evidence="6">
    <location>
        <begin position="1228"/>
        <end position="1246"/>
    </location>
</feature>
<feature type="transmembrane region" description="Helical" evidence="6">
    <location>
        <begin position="378"/>
        <end position="396"/>
    </location>
</feature>
<feature type="domain" description="Ion transport" evidence="7">
    <location>
        <begin position="22"/>
        <end position="274"/>
    </location>
</feature>
<feature type="transmembrane region" description="Helical" evidence="6">
    <location>
        <begin position="1535"/>
        <end position="1553"/>
    </location>
</feature>
<proteinExistence type="predicted"/>
<feature type="compositionally biased region" description="Basic and acidic residues" evidence="5">
    <location>
        <begin position="637"/>
        <end position="709"/>
    </location>
</feature>
<feature type="transmembrane region" description="Helical" evidence="6">
    <location>
        <begin position="1597"/>
        <end position="1616"/>
    </location>
</feature>
<dbReference type="InterPro" id="IPR027359">
    <property type="entry name" value="Volt_channel_dom_sf"/>
</dbReference>
<dbReference type="SUPFAM" id="SSF81324">
    <property type="entry name" value="Voltage-gated potassium channels"/>
    <property type="match status" value="4"/>
</dbReference>
<dbReference type="InterPro" id="IPR043203">
    <property type="entry name" value="VGCC_Ca_Na"/>
</dbReference>
<feature type="transmembrane region" description="Helical" evidence="6">
    <location>
        <begin position="83"/>
        <end position="105"/>
    </location>
</feature>
<feature type="transmembrane region" description="Helical" evidence="6">
    <location>
        <begin position="345"/>
        <end position="366"/>
    </location>
</feature>
<feature type="compositionally biased region" description="Acidic residues" evidence="5">
    <location>
        <begin position="1112"/>
        <end position="1121"/>
    </location>
</feature>
<evidence type="ECO:0000256" key="1">
    <source>
        <dbReference type="ARBA" id="ARBA00004141"/>
    </source>
</evidence>
<accession>A0A1Y2ARF9</accession>
<keyword evidence="9" id="KW-1185">Reference proteome</keyword>
<reference evidence="8 9" key="1">
    <citation type="submission" date="2016-08" db="EMBL/GenBank/DDBJ databases">
        <title>A Parts List for Fungal Cellulosomes Revealed by Comparative Genomics.</title>
        <authorList>
            <consortium name="DOE Joint Genome Institute"/>
            <person name="Haitjema C.H."/>
            <person name="Gilmore S.P."/>
            <person name="Henske J.K."/>
            <person name="Solomon K.V."/>
            <person name="De Groot R."/>
            <person name="Kuo A."/>
            <person name="Mondo S.J."/>
            <person name="Salamov A.A."/>
            <person name="Labutti K."/>
            <person name="Zhao Z."/>
            <person name="Chiniquy J."/>
            <person name="Barry K."/>
            <person name="Brewer H.M."/>
            <person name="Purvine S.O."/>
            <person name="Wright A.T."/>
            <person name="Boxma B."/>
            <person name="Van Alen T."/>
            <person name="Hackstein J.H."/>
            <person name="Baker S.E."/>
            <person name="Grigoriev I.V."/>
            <person name="O'Malley M.A."/>
        </authorList>
    </citation>
    <scope>NUCLEOTIDE SEQUENCE [LARGE SCALE GENOMIC DNA]</scope>
    <source>
        <strain evidence="8 9">G1</strain>
    </source>
</reference>
<name>A0A1Y2ARF9_9FUNG</name>
<feature type="region of interest" description="Disordered" evidence="5">
    <location>
        <begin position="579"/>
        <end position="598"/>
    </location>
</feature>
<feature type="domain" description="Ion transport" evidence="7">
    <location>
        <begin position="1161"/>
        <end position="1422"/>
    </location>
</feature>
<feature type="transmembrane region" description="Helical" evidence="6">
    <location>
        <begin position="437"/>
        <end position="459"/>
    </location>
</feature>
<evidence type="ECO:0000256" key="3">
    <source>
        <dbReference type="ARBA" id="ARBA00022989"/>
    </source>
</evidence>
<gene>
    <name evidence="8" type="ORF">LY90DRAFT_674966</name>
</gene>
<evidence type="ECO:0000259" key="7">
    <source>
        <dbReference type="Pfam" id="PF00520"/>
    </source>
</evidence>
<evidence type="ECO:0000256" key="6">
    <source>
        <dbReference type="SAM" id="Phobius"/>
    </source>
</evidence>
<dbReference type="Proteomes" id="UP000193920">
    <property type="component" value="Unassembled WGS sequence"/>
</dbReference>
<feature type="transmembrane region" description="Helical" evidence="6">
    <location>
        <begin position="1473"/>
        <end position="1492"/>
    </location>
</feature>
<evidence type="ECO:0000256" key="5">
    <source>
        <dbReference type="SAM" id="MobiDB-lite"/>
    </source>
</evidence>
<feature type="region of interest" description="Disordered" evidence="5">
    <location>
        <begin position="637"/>
        <end position="730"/>
    </location>
</feature>
<evidence type="ECO:0000313" key="8">
    <source>
        <dbReference type="EMBL" id="ORY25143.1"/>
    </source>
</evidence>
<feature type="transmembrane region" description="Helical" evidence="6">
    <location>
        <begin position="246"/>
        <end position="269"/>
    </location>
</feature>
<feature type="transmembrane region" description="Helical" evidence="6">
    <location>
        <begin position="1636"/>
        <end position="1655"/>
    </location>
</feature>
<keyword evidence="4 6" id="KW-0472">Membrane</keyword>
<feature type="transmembrane region" description="Helical" evidence="6">
    <location>
        <begin position="1504"/>
        <end position="1523"/>
    </location>
</feature>
<evidence type="ECO:0000256" key="4">
    <source>
        <dbReference type="ARBA" id="ARBA00023136"/>
    </source>
</evidence>
<comment type="caution">
    <text evidence="8">The sequence shown here is derived from an EMBL/GenBank/DDBJ whole genome shotgun (WGS) entry which is preliminary data.</text>
</comment>
<sequence length="2194" mass="254550">MSKFRKFFKEKLYMILNSKAYAIINIIILVLSAISLSNGNIEFENEMIDIIFFQLDKVYSVFFIVDSILTFIVTPIKKTITTFWGIFNILVCVISILSLCDFPNFTSIRLWLIIKYLPKLPGLKYVKTICDAIESSMPVIKDIGIFTAFFFVGIGILLVTILGGRLSYRCINYESYEIYDEEFVCSSDLQCPLNYSCLNSFLNPDKGTISFDNIFISWLNIFQILTTEGWSNIYFTVSSVISKFSIIFFLLIIIIGNWLILQLIVATVVSSLQKSIKINKTYNFKMKKAFISNINPNGKKQRLKKKLEKFINKQWVEKTILFITIIDTIAVCSVSNKMSRKNQKLIYDISISCTFVFITEMIIKIYVMGFKGYITSSFYNFTDFLFTLISVFELIARDENGAAVFRVLRSFRVLRLTKFIPQLSNLIAVFCDSAKPLLSLIIIWGLSVICFSLFAVQFFEGGMNFSNNKPKNNFENFLYSLLSVIQLYTVENWDSIKTNVVESKGIYATIIPVVIIIIGAYIFSQFLIAILLNSILDRLKSDYNFQELNNDNKRDAKHIIKYVFNELFDTKFDSDNNINDPTKKLEGPKYAANEPISETDKIEIEEESIINDNDNKKEDKRKKKNKFMLTRILNKNKDKVESSDKIESEDEDKNKNKDKDKSENKRKSKDKNKNKNKNKDKSKNKNKEKNNESKDKNNKKMKGKEKENLFENEGDITNRKKNKKKPLFNSNSPVQKYIAQTSKIKKSMDFDNDYMVKEKNLLYSKKGNKSTYQLESFRNNHIYLHEDSFKQKHTSILQSLKRNPISHNESIKSNQSILKNLKRNSTMDVDKSKHLSLLKNLKRNSTAHSGNSLPLKYKTDKDKSETSLLNSDIFLNIPLLHFGKNKNHLNESEKNINIKRKEEYANSSTDDLDKYISSNYDENLINNFDTTFDLSNKGEVTEIIFPNDNDIYLEKSDKFKMKNVFSHKLLELKEKYSFDLNESMNTSINFPQTFNKAIDRSKAKKEMLKAKESTQEYITKIKDKYTVEITNKLNSTPKIFSKVVEKGKANSELLKSKIKKYGEITNNNILLKKSRKGLREGKSSNKDVIIDYEISDYSNQKIKNEDNKSILNEDDDSEDDSNSYSSETKRSKIMNKIKKLHQSYRDSYFVHICNKILYSRIYFIIMNIIVIFSCISIFFENPRVKEDKYITYYSIRDNIIANLFYIDLVIKFFANGIYFTKNGYIKRFICWIDILTIAVSILNITVSDDYDYQLVHVLKLIYFAKFVYMQEGLRIVTIAIWKTIPSIFVAIIPYAFYLLICSLIGISLFVDKGWQCSDTSVLTMEHCTGYYVDRFENNVLRHWIPYSVTFDNIFDGLLSTFVISHQEAWPDIMYRYINLSSDDVVRPEKIHLGYSLYFINALLIGNWLFLSVITAVTFSSLKKNQDILSGIQYLTDGQRKILNYLKILVTNSPKSKSNNTSKTKTRRLVESRFFNRVMLTVICISIICMMMISYNLDPFISEILSYAELCFTLIYIIELILLFKAYGIKDFFKDFWNILSFFIVFTSVISILFERYIPAAALVLIRLVRIIRLFQYSKGIKALGMAVMFNFTQLTNVLILMFLTCCIYAVIGYSYFGDINIEHTSYLSENVNFSTFFKSLTTVFIFSTGEGWPFGMADCMGKTITNCDPEEENCGTPYAVIFFISLHVVLNWILLNSFSAITVDTFINVLEEHDEIVRLEKVWDEFNKQWIEYDTNKSGEVVFTDLINIYDEFELPKGAQWGSRERAKGLLATKPPIEELFKNIKVKNNKCSYDDTIYSFLNCWMGEELPESYVKKERVVPQTGYEKKNIEKTKEKVVPQTGYEEKNIETTKEKVYNIYDGYDSTAVASSSSTPISVNTLNPNNSNYNELMNANYSYHLNETDDEEICSSSSQNVETYYQFNNNNTERINILVDDAPRSSGRIRSPLATSSSSLYSYDDKCTNNSKYIYYEEPLESEIYLIEDNQRNYINNPIINNNVYNNIKTDNYYLSATTNSSSEDNCSNNSNSERTPLTSKFKYQLNHNKMEDKSNTYAGHEENLNGSNYSNNKKFKLPFRKTFTETFSKSKTVLFPGKEIFSESFSKGKAIHLPSIDTFSESFSKGKAILLPNKETFSETFSKGKAIILPKNKNSTSTRETSIEDQEIPFNVVYNIWKLQYRFKEKRQQIQECDKISIV</sequence>
<feature type="transmembrane region" description="Helical" evidence="6">
    <location>
        <begin position="506"/>
        <end position="532"/>
    </location>
</feature>
<feature type="transmembrane region" description="Helical" evidence="6">
    <location>
        <begin position="1161"/>
        <end position="1179"/>
    </location>
</feature>
<feature type="transmembrane region" description="Helical" evidence="6">
    <location>
        <begin position="20"/>
        <end position="38"/>
    </location>
</feature>
<keyword evidence="2 6" id="KW-0812">Transmembrane</keyword>
<feature type="region of interest" description="Disordered" evidence="5">
    <location>
        <begin position="1105"/>
        <end position="1127"/>
    </location>
</feature>
<dbReference type="InterPro" id="IPR005821">
    <property type="entry name" value="Ion_trans_dom"/>
</dbReference>
<protein>
    <recommendedName>
        <fullName evidence="7">Ion transport domain-containing protein</fullName>
    </recommendedName>
</protein>
<comment type="subcellular location">
    <subcellularLocation>
        <location evidence="1">Membrane</location>
        <topology evidence="1">Multi-pass membrane protein</topology>
    </subcellularLocation>
</comment>
<feature type="transmembrane region" description="Helical" evidence="6">
    <location>
        <begin position="1559"/>
        <end position="1576"/>
    </location>
</feature>
<dbReference type="PANTHER" id="PTHR10037">
    <property type="entry name" value="VOLTAGE-GATED CATION CHANNEL CALCIUM AND SODIUM"/>
    <property type="match status" value="1"/>
</dbReference>
<evidence type="ECO:0000313" key="9">
    <source>
        <dbReference type="Proteomes" id="UP000193920"/>
    </source>
</evidence>